<proteinExistence type="inferred from homology"/>
<protein>
    <submittedName>
        <fullName evidence="4">Uncharacterized protein</fullName>
    </submittedName>
</protein>
<comment type="caution">
    <text evidence="4">The sequence shown here is derived from an EMBL/GenBank/DDBJ whole genome shotgun (WGS) entry which is preliminary data.</text>
</comment>
<evidence type="ECO:0000256" key="2">
    <source>
        <dbReference type="ARBA" id="ARBA00022690"/>
    </source>
</evidence>
<dbReference type="Gene3D" id="2.80.10.50">
    <property type="match status" value="1"/>
</dbReference>
<dbReference type="SUPFAM" id="SSF50386">
    <property type="entry name" value="STI-like"/>
    <property type="match status" value="1"/>
</dbReference>
<evidence type="ECO:0000256" key="3">
    <source>
        <dbReference type="SAM" id="MobiDB-lite"/>
    </source>
</evidence>
<evidence type="ECO:0000313" key="4">
    <source>
        <dbReference type="EMBL" id="KAH0760633.1"/>
    </source>
</evidence>
<reference evidence="4 5" key="1">
    <citation type="journal article" date="2021" name="bioRxiv">
        <title>Chromosome-scale and haplotype-resolved genome assembly of a tetraploid potato cultivar.</title>
        <authorList>
            <person name="Sun H."/>
            <person name="Jiao W.-B."/>
            <person name="Krause K."/>
            <person name="Campoy J.A."/>
            <person name="Goel M."/>
            <person name="Folz-Donahue K."/>
            <person name="Kukat C."/>
            <person name="Huettel B."/>
            <person name="Schneeberger K."/>
        </authorList>
    </citation>
    <scope>NUCLEOTIDE SEQUENCE [LARGE SCALE GENOMIC DNA]</scope>
    <source>
        <strain evidence="4">SolTubOtavaFocal</strain>
        <tissue evidence="4">Leaves</tissue>
    </source>
</reference>
<feature type="region of interest" description="Disordered" evidence="3">
    <location>
        <begin position="93"/>
        <end position="120"/>
    </location>
</feature>
<name>A0ABQ7VA51_SOLTU</name>
<evidence type="ECO:0000313" key="5">
    <source>
        <dbReference type="Proteomes" id="UP000826656"/>
    </source>
</evidence>
<dbReference type="EMBL" id="JAIVGD010000013">
    <property type="protein sequence ID" value="KAH0760633.1"/>
    <property type="molecule type" value="Genomic_DNA"/>
</dbReference>
<dbReference type="PROSITE" id="PS00283">
    <property type="entry name" value="SOYBEAN_KUNITZ"/>
    <property type="match status" value="1"/>
</dbReference>
<dbReference type="InterPro" id="IPR011065">
    <property type="entry name" value="Kunitz_inhibitor_STI-like_sf"/>
</dbReference>
<dbReference type="Pfam" id="PF00197">
    <property type="entry name" value="Kunitz_legume"/>
    <property type="match status" value="1"/>
</dbReference>
<feature type="compositionally biased region" description="Basic and acidic residues" evidence="3">
    <location>
        <begin position="100"/>
        <end position="113"/>
    </location>
</feature>
<gene>
    <name evidence="4" type="ORF">KY290_016706</name>
</gene>
<keyword evidence="2" id="KW-0646">Protease inhibitor</keyword>
<sequence>MDNILNTLSLVAFARSFTFENPIVLPTSCHDDDDNLILPEVYDQDGDPLRIGESYIIKNPLLGAGAVYLYNIGNLQCPNAVLQHMSIPVGEKLSSSIDTQQRKGRDEKDKLDSEISEGSKLYKLV</sequence>
<dbReference type="InterPro" id="IPR002160">
    <property type="entry name" value="Prot_inh_Kunz-lg"/>
</dbReference>
<accession>A0ABQ7VA51</accession>
<dbReference type="Proteomes" id="UP000826656">
    <property type="component" value="Unassembled WGS sequence"/>
</dbReference>
<organism evidence="4 5">
    <name type="scientific">Solanum tuberosum</name>
    <name type="common">Potato</name>
    <dbReference type="NCBI Taxonomy" id="4113"/>
    <lineage>
        <taxon>Eukaryota</taxon>
        <taxon>Viridiplantae</taxon>
        <taxon>Streptophyta</taxon>
        <taxon>Embryophyta</taxon>
        <taxon>Tracheophyta</taxon>
        <taxon>Spermatophyta</taxon>
        <taxon>Magnoliopsida</taxon>
        <taxon>eudicotyledons</taxon>
        <taxon>Gunneridae</taxon>
        <taxon>Pentapetalae</taxon>
        <taxon>asterids</taxon>
        <taxon>lamiids</taxon>
        <taxon>Solanales</taxon>
        <taxon>Solanaceae</taxon>
        <taxon>Solanoideae</taxon>
        <taxon>Solaneae</taxon>
        <taxon>Solanum</taxon>
    </lineage>
</organism>
<keyword evidence="5" id="KW-1185">Reference proteome</keyword>
<comment type="similarity">
    <text evidence="1">Belongs to the protease inhibitor I3 (leguminous Kunitz-type inhibitor) family.</text>
</comment>
<evidence type="ECO:0000256" key="1">
    <source>
        <dbReference type="ARBA" id="ARBA00005440"/>
    </source>
</evidence>